<gene>
    <name evidence="1" type="ORF">SPELUC_LOCUS12753</name>
</gene>
<dbReference type="EMBL" id="CAJVPW010031157">
    <property type="protein sequence ID" value="CAG8725849.1"/>
    <property type="molecule type" value="Genomic_DNA"/>
</dbReference>
<evidence type="ECO:0000313" key="2">
    <source>
        <dbReference type="Proteomes" id="UP000789366"/>
    </source>
</evidence>
<reference evidence="1" key="1">
    <citation type="submission" date="2021-06" db="EMBL/GenBank/DDBJ databases">
        <authorList>
            <person name="Kallberg Y."/>
            <person name="Tangrot J."/>
            <person name="Rosling A."/>
        </authorList>
    </citation>
    <scope>NUCLEOTIDE SEQUENCE</scope>
    <source>
        <strain evidence="1">28 12/20/2015</strain>
    </source>
</reference>
<protein>
    <submittedName>
        <fullName evidence="1">7119_t:CDS:1</fullName>
    </submittedName>
</protein>
<keyword evidence="2" id="KW-1185">Reference proteome</keyword>
<proteinExistence type="predicted"/>
<accession>A0ACA9PW50</accession>
<organism evidence="1 2">
    <name type="scientific">Cetraspora pellucida</name>
    <dbReference type="NCBI Taxonomy" id="1433469"/>
    <lineage>
        <taxon>Eukaryota</taxon>
        <taxon>Fungi</taxon>
        <taxon>Fungi incertae sedis</taxon>
        <taxon>Mucoromycota</taxon>
        <taxon>Glomeromycotina</taxon>
        <taxon>Glomeromycetes</taxon>
        <taxon>Diversisporales</taxon>
        <taxon>Gigasporaceae</taxon>
        <taxon>Cetraspora</taxon>
    </lineage>
</organism>
<dbReference type="Proteomes" id="UP000789366">
    <property type="component" value="Unassembled WGS sequence"/>
</dbReference>
<sequence length="183" mass="21956">MTKTFEESNHTEYTNEVENTSLLTSFEEDRIKREDRIIRRHTYLCDHFRFYDSKLKKDSVIKKINCPFLINASCPKPNNPESYIYINKIVNEHNHLLSVEKINFEESKKFTSEMIDDIKFLTSHYLYATIQKFQLTTKTLENDTASMSNWLDSQKKHDLQWIVVRGWDEDNTFTKLLWMTPEQ</sequence>
<name>A0ACA9PW50_9GLOM</name>
<evidence type="ECO:0000313" key="1">
    <source>
        <dbReference type="EMBL" id="CAG8725849.1"/>
    </source>
</evidence>
<feature type="non-terminal residue" evidence="1">
    <location>
        <position position="183"/>
    </location>
</feature>
<comment type="caution">
    <text evidence="1">The sequence shown here is derived from an EMBL/GenBank/DDBJ whole genome shotgun (WGS) entry which is preliminary data.</text>
</comment>